<dbReference type="SUPFAM" id="SSF50156">
    <property type="entry name" value="PDZ domain-like"/>
    <property type="match status" value="2"/>
</dbReference>
<evidence type="ECO:0000313" key="11">
    <source>
        <dbReference type="Proteomes" id="UP001217500"/>
    </source>
</evidence>
<evidence type="ECO:0000256" key="4">
    <source>
        <dbReference type="ARBA" id="ARBA00022801"/>
    </source>
</evidence>
<dbReference type="InterPro" id="IPR001478">
    <property type="entry name" value="PDZ"/>
</dbReference>
<dbReference type="GO" id="GO:0004252">
    <property type="term" value="F:serine-type endopeptidase activity"/>
    <property type="evidence" value="ECO:0007669"/>
    <property type="project" value="InterPro"/>
</dbReference>
<dbReference type="PANTHER" id="PTHR43343">
    <property type="entry name" value="PEPTIDASE S12"/>
    <property type="match status" value="1"/>
</dbReference>
<protein>
    <submittedName>
        <fullName evidence="10">DegQ family serine endoprotease</fullName>
    </submittedName>
</protein>
<feature type="chain" id="PRO_5042031751" evidence="8">
    <location>
        <begin position="23"/>
        <end position="497"/>
    </location>
</feature>
<dbReference type="InterPro" id="IPR001940">
    <property type="entry name" value="Peptidase_S1C"/>
</dbReference>
<evidence type="ECO:0000256" key="6">
    <source>
        <dbReference type="PIRSR" id="PIRSR611782-1"/>
    </source>
</evidence>
<keyword evidence="1" id="KW-0645">Protease</keyword>
<evidence type="ECO:0000256" key="2">
    <source>
        <dbReference type="ARBA" id="ARBA00022729"/>
    </source>
</evidence>
<dbReference type="PRINTS" id="PR00834">
    <property type="entry name" value="PROTEASES2C"/>
</dbReference>
<dbReference type="Gene3D" id="2.30.42.10">
    <property type="match status" value="2"/>
</dbReference>
<feature type="signal peptide" evidence="8">
    <location>
        <begin position="1"/>
        <end position="22"/>
    </location>
</feature>
<evidence type="ECO:0000313" key="10">
    <source>
        <dbReference type="EMBL" id="WCL55657.1"/>
    </source>
</evidence>
<dbReference type="Gene3D" id="2.40.10.120">
    <property type="match status" value="1"/>
</dbReference>
<organism evidence="10 11">
    <name type="scientific">Gimibacter soli</name>
    <dbReference type="NCBI Taxonomy" id="3024400"/>
    <lineage>
        <taxon>Bacteria</taxon>
        <taxon>Pseudomonadati</taxon>
        <taxon>Pseudomonadota</taxon>
        <taxon>Alphaproteobacteria</taxon>
        <taxon>Kordiimonadales</taxon>
        <taxon>Temperatibacteraceae</taxon>
        <taxon>Gimibacter</taxon>
    </lineage>
</organism>
<evidence type="ECO:0000256" key="7">
    <source>
        <dbReference type="PIRSR" id="PIRSR611782-2"/>
    </source>
</evidence>
<feature type="binding site" evidence="7">
    <location>
        <position position="127"/>
    </location>
    <ligand>
        <name>substrate</name>
    </ligand>
</feature>
<feature type="active site" description="Charge relay system" evidence="6">
    <location>
        <position position="157"/>
    </location>
</feature>
<dbReference type="PROSITE" id="PS50106">
    <property type="entry name" value="PDZ"/>
    <property type="match status" value="2"/>
</dbReference>
<feature type="domain" description="PDZ" evidence="9">
    <location>
        <begin position="303"/>
        <end position="368"/>
    </location>
</feature>
<evidence type="ECO:0000259" key="9">
    <source>
        <dbReference type="PROSITE" id="PS50106"/>
    </source>
</evidence>
<dbReference type="KEGG" id="gso:PH603_07800"/>
<feature type="active site" description="Charge relay system" evidence="6">
    <location>
        <position position="127"/>
    </location>
</feature>
<dbReference type="GO" id="GO:0006508">
    <property type="term" value="P:proteolysis"/>
    <property type="evidence" value="ECO:0007669"/>
    <property type="project" value="UniProtKB-KW"/>
</dbReference>
<keyword evidence="11" id="KW-1185">Reference proteome</keyword>
<evidence type="ECO:0000256" key="5">
    <source>
        <dbReference type="ARBA" id="ARBA00022825"/>
    </source>
</evidence>
<keyword evidence="4" id="KW-0378">Hydrolase</keyword>
<feature type="binding site" evidence="7">
    <location>
        <position position="157"/>
    </location>
    <ligand>
        <name>substrate</name>
    </ligand>
</feature>
<dbReference type="SMART" id="SM00228">
    <property type="entry name" value="PDZ"/>
    <property type="match status" value="2"/>
</dbReference>
<dbReference type="InterPro" id="IPR011782">
    <property type="entry name" value="Pept_S1C_Do"/>
</dbReference>
<dbReference type="PANTHER" id="PTHR43343:SF3">
    <property type="entry name" value="PROTEASE DO-LIKE 8, CHLOROPLASTIC"/>
    <property type="match status" value="1"/>
</dbReference>
<dbReference type="SUPFAM" id="SSF50494">
    <property type="entry name" value="Trypsin-like serine proteases"/>
    <property type="match status" value="1"/>
</dbReference>
<sequence length="497" mass="51995">MIGKIGAGFLAAGLMLGGTPLAAQMMDDAEAPAPAANAVDAMRAVPQSQMEVQLSYAPLVKTAAPAVVNIYTKTIVKAQRPALLDDPLFQRFFGDKFSFGMPRDRVRGSLGSGVIVRSTGVIVTNNHVIEGADEIQVVLADRREYPAKVVLADPKTDLAILQIDTKGENLPVLPIADSDDVQVGDIVLAIGNPFGIGQTVTSGIVSANARTQQGISDFGFFIQTDAAINPGNSGGALIGMHGELLGINSAIYSRTGASNGIGFAVPANMVKSVLNAALNEGQLARPWLGIKGQPVTAALAETLGLARPGGVLVDSVFPGGPAAKGGLVPGDVIMDVNGREVLDEAALNFRIATLEDGDTATLTVRRGDTDEALEVGLSLPPEEPARNVTRLVGGHPFLGVTVGNLSPRFNEELGVDPMAKGVIVLQLEPRTAAARFQFLAPGDLILSVNGREVSTVSDIEPALEAVDEAYRYQVQRQGRVQECEIVPNRSFRCAVVG</sequence>
<dbReference type="RefSeq" id="WP_289505514.1">
    <property type="nucleotide sequence ID" value="NZ_CP116805.1"/>
</dbReference>
<dbReference type="InterPro" id="IPR051201">
    <property type="entry name" value="Chloro_Bact_Ser_Proteases"/>
</dbReference>
<reference evidence="10" key="1">
    <citation type="submission" date="2023-01" db="EMBL/GenBank/DDBJ databases">
        <title>The genome sequence of Kordiimonadaceae bacterium 6D33.</title>
        <authorList>
            <person name="Liu Y."/>
        </authorList>
    </citation>
    <scope>NUCLEOTIDE SEQUENCE</scope>
    <source>
        <strain evidence="10">6D33</strain>
    </source>
</reference>
<evidence type="ECO:0000256" key="3">
    <source>
        <dbReference type="ARBA" id="ARBA00022737"/>
    </source>
</evidence>
<dbReference type="AlphaFoldDB" id="A0AAE9XSP6"/>
<dbReference type="Pfam" id="PF13365">
    <property type="entry name" value="Trypsin_2"/>
    <property type="match status" value="1"/>
</dbReference>
<keyword evidence="2 8" id="KW-0732">Signal</keyword>
<dbReference type="EMBL" id="CP116805">
    <property type="protein sequence ID" value="WCL55657.1"/>
    <property type="molecule type" value="Genomic_DNA"/>
</dbReference>
<proteinExistence type="predicted"/>
<feature type="binding site" evidence="7">
    <location>
        <begin position="231"/>
        <end position="233"/>
    </location>
    <ligand>
        <name>substrate</name>
    </ligand>
</feature>
<dbReference type="Proteomes" id="UP001217500">
    <property type="component" value="Chromosome"/>
</dbReference>
<evidence type="ECO:0000256" key="1">
    <source>
        <dbReference type="ARBA" id="ARBA00022670"/>
    </source>
</evidence>
<keyword evidence="5" id="KW-0720">Serine protease</keyword>
<dbReference type="Pfam" id="PF13180">
    <property type="entry name" value="PDZ_2"/>
    <property type="match status" value="2"/>
</dbReference>
<feature type="active site" description="Charge relay system" evidence="6">
    <location>
        <position position="233"/>
    </location>
</feature>
<feature type="domain" description="PDZ" evidence="9">
    <location>
        <begin position="385"/>
        <end position="478"/>
    </location>
</feature>
<name>A0AAE9XSP6_9PROT</name>
<dbReference type="NCBIfam" id="TIGR02037">
    <property type="entry name" value="degP_htrA_DO"/>
    <property type="match status" value="1"/>
</dbReference>
<feature type="binding site" evidence="7">
    <location>
        <begin position="288"/>
        <end position="292"/>
    </location>
    <ligand>
        <name>substrate</name>
    </ligand>
</feature>
<dbReference type="InterPro" id="IPR009003">
    <property type="entry name" value="Peptidase_S1_PA"/>
</dbReference>
<evidence type="ECO:0000256" key="8">
    <source>
        <dbReference type="SAM" id="SignalP"/>
    </source>
</evidence>
<dbReference type="InterPro" id="IPR036034">
    <property type="entry name" value="PDZ_sf"/>
</dbReference>
<keyword evidence="3" id="KW-0677">Repeat</keyword>
<gene>
    <name evidence="10" type="ORF">PH603_07800</name>
</gene>
<accession>A0AAE9XSP6</accession>